<dbReference type="Pfam" id="PF06476">
    <property type="entry name" value="DUF1090"/>
    <property type="match status" value="1"/>
</dbReference>
<dbReference type="EMBL" id="CP017480">
    <property type="protein sequence ID" value="APG06114.1"/>
    <property type="molecule type" value="Genomic_DNA"/>
</dbReference>
<dbReference type="KEGG" id="lrz:BJI69_20895"/>
<dbReference type="OrthoDB" id="5956716at2"/>
<dbReference type="Proteomes" id="UP000182987">
    <property type="component" value="Chromosome"/>
</dbReference>
<sequence length="126" mass="13421">MKALIATVLFTSFLTPALAFAQSAGCDAKRQSIETEIAYAQSHGNASRVRGLQTALAQVTAHCTEASLQSAANKKVAKARDDVAANERDLQQAKDQGKSAKKIADRQRKLDEAHADLEQALISAGK</sequence>
<organism evidence="1 2">
    <name type="scientific">Luteibacter rhizovicinus DSM 16549</name>
    <dbReference type="NCBI Taxonomy" id="1440763"/>
    <lineage>
        <taxon>Bacteria</taxon>
        <taxon>Pseudomonadati</taxon>
        <taxon>Pseudomonadota</taxon>
        <taxon>Gammaproteobacteria</taxon>
        <taxon>Lysobacterales</taxon>
        <taxon>Rhodanobacteraceae</taxon>
        <taxon>Luteibacter</taxon>
    </lineage>
</organism>
<dbReference type="RefSeq" id="WP_046965850.1">
    <property type="nucleotide sequence ID" value="NZ_CP017480.1"/>
</dbReference>
<evidence type="ECO:0000313" key="2">
    <source>
        <dbReference type="Proteomes" id="UP000182987"/>
    </source>
</evidence>
<gene>
    <name evidence="1" type="ORF">BJI69_20895</name>
</gene>
<protein>
    <submittedName>
        <fullName evidence="1">Uncharacterized protein</fullName>
    </submittedName>
</protein>
<keyword evidence="2" id="KW-1185">Reference proteome</keyword>
<accession>A0A0G9HLX6</accession>
<dbReference type="InterPro" id="IPR009468">
    <property type="entry name" value="DUF1090"/>
</dbReference>
<proteinExistence type="predicted"/>
<dbReference type="PATRIC" id="fig|1440763.5.peg.1033"/>
<dbReference type="AlphaFoldDB" id="A0A0G9HLX6"/>
<evidence type="ECO:0000313" key="1">
    <source>
        <dbReference type="EMBL" id="APG06114.1"/>
    </source>
</evidence>
<reference evidence="2" key="1">
    <citation type="submission" date="2016-09" db="EMBL/GenBank/DDBJ databases">
        <authorList>
            <person name="Lysoe E."/>
        </authorList>
    </citation>
    <scope>NUCLEOTIDE SEQUENCE [LARGE SCALE GENOMIC DNA]</scope>
    <source>
        <strain evidence="2">LJ96T</strain>
    </source>
</reference>
<dbReference type="STRING" id="1440763.BJI69_20895"/>
<name>A0A0G9HLX6_9GAMM</name>